<proteinExistence type="predicted"/>
<comment type="caution">
    <text evidence="1">The sequence shown here is derived from an EMBL/GenBank/DDBJ whole genome shotgun (WGS) entry which is preliminary data.</text>
</comment>
<organism evidence="1 2">
    <name type="scientific">Desulfolutivibrio sulfodismutans</name>
    <dbReference type="NCBI Taxonomy" id="63561"/>
    <lineage>
        <taxon>Bacteria</taxon>
        <taxon>Pseudomonadati</taxon>
        <taxon>Thermodesulfobacteriota</taxon>
        <taxon>Desulfovibrionia</taxon>
        <taxon>Desulfovibrionales</taxon>
        <taxon>Desulfovibrionaceae</taxon>
        <taxon>Desulfolutivibrio</taxon>
    </lineage>
</organism>
<dbReference type="Proteomes" id="UP000469724">
    <property type="component" value="Unassembled WGS sequence"/>
</dbReference>
<accession>A0A7K3NHX8</accession>
<evidence type="ECO:0000313" key="2">
    <source>
        <dbReference type="Proteomes" id="UP000469724"/>
    </source>
</evidence>
<evidence type="ECO:0000313" key="1">
    <source>
        <dbReference type="EMBL" id="NDY55811.1"/>
    </source>
</evidence>
<name>A0A7K3NHX8_9BACT</name>
<gene>
    <name evidence="1" type="ORF">G3N56_03520</name>
</gene>
<keyword evidence="2" id="KW-1185">Reference proteome</keyword>
<protein>
    <submittedName>
        <fullName evidence="1">Uncharacterized protein</fullName>
    </submittedName>
</protein>
<dbReference type="AlphaFoldDB" id="A0A7K3NHX8"/>
<dbReference type="EMBL" id="JAAGRQ010000010">
    <property type="protein sequence ID" value="NDY55811.1"/>
    <property type="molecule type" value="Genomic_DNA"/>
</dbReference>
<dbReference type="RefSeq" id="WP_163300867.1">
    <property type="nucleotide sequence ID" value="NZ_JAAGRQ010000010.1"/>
</dbReference>
<reference evidence="1 2" key="1">
    <citation type="submission" date="2020-02" db="EMBL/GenBank/DDBJ databases">
        <title>Comparative genomics of sulfur disproportionating microorganisms.</title>
        <authorList>
            <person name="Ward L.M."/>
            <person name="Bertran E."/>
            <person name="Johnston D.T."/>
        </authorList>
    </citation>
    <scope>NUCLEOTIDE SEQUENCE [LARGE SCALE GENOMIC DNA]</scope>
    <source>
        <strain evidence="1 2">DSM 3696</strain>
    </source>
</reference>
<sequence>MNPKQLIEEALAELGQVPGMGGDVTAIREAASRARNSLRRAHAILAPARHGKLLDMRQRKEVQG</sequence>